<keyword evidence="5" id="KW-0732">Signal</keyword>
<dbReference type="SUPFAM" id="SSF48452">
    <property type="entry name" value="TPR-like"/>
    <property type="match status" value="2"/>
</dbReference>
<dbReference type="PANTHER" id="PTHR12558">
    <property type="entry name" value="CELL DIVISION CYCLE 16,23,27"/>
    <property type="match status" value="1"/>
</dbReference>
<dbReference type="Pfam" id="PF13432">
    <property type="entry name" value="TPR_16"/>
    <property type="match status" value="2"/>
</dbReference>
<dbReference type="PROSITE" id="PS50005">
    <property type="entry name" value="TPR"/>
    <property type="match status" value="2"/>
</dbReference>
<dbReference type="PANTHER" id="PTHR12558:SF13">
    <property type="entry name" value="CELL DIVISION CYCLE PROTEIN 27 HOMOLOG"/>
    <property type="match status" value="1"/>
</dbReference>
<evidence type="ECO:0000256" key="3">
    <source>
        <dbReference type="PROSITE-ProRule" id="PRU00339"/>
    </source>
</evidence>
<keyword evidence="2 3" id="KW-0802">TPR repeat</keyword>
<dbReference type="Proteomes" id="UP000031643">
    <property type="component" value="Chromosome"/>
</dbReference>
<dbReference type="Gene3D" id="1.25.40.10">
    <property type="entry name" value="Tetratricopeptide repeat domain"/>
    <property type="match status" value="2"/>
</dbReference>
<dbReference type="InterPro" id="IPR013105">
    <property type="entry name" value="TPR_2"/>
</dbReference>
<dbReference type="SMART" id="SM00028">
    <property type="entry name" value="TPR"/>
    <property type="match status" value="10"/>
</dbReference>
<dbReference type="EMBL" id="AP014648">
    <property type="protein sequence ID" value="BAQ16492.1"/>
    <property type="molecule type" value="Genomic_DNA"/>
</dbReference>
<keyword evidence="1" id="KW-0677">Repeat</keyword>
<reference evidence="6 7" key="1">
    <citation type="submission" date="2014-09" db="EMBL/GenBank/DDBJ databases">
        <title>Genome sequencing of Methyloceanibacter caenitepidi Gela4.</title>
        <authorList>
            <person name="Takeuchi M."/>
            <person name="Susumu S."/>
            <person name="Kamagata Y."/>
            <person name="Oshima K."/>
            <person name="Hattori M."/>
            <person name="Iwasaki W."/>
        </authorList>
    </citation>
    <scope>NUCLEOTIDE SEQUENCE [LARGE SCALE GENOMIC DNA]</scope>
    <source>
        <strain evidence="6 7">Gela4</strain>
    </source>
</reference>
<feature type="compositionally biased region" description="Basic and acidic residues" evidence="4">
    <location>
        <begin position="574"/>
        <end position="587"/>
    </location>
</feature>
<sequence length="587" mass="65534">MKTPDSGRMGKWALRSVLLIAILAAPTAYSEVVATKPETTGAQTLLGNYLAGRIARHNNDIEAAAKFYTRALAADPTNEAILEQAFLLEARAGHWERATELAKELVKVEPSHRFAQFLLAINAFKAGDYKKAEEHFSEARQGPTVDPTSTLARAWTQEAQGEHSEAFDTLDALSTANWANFYLLYHRALIADVAGRHQLASKSYDAAFKRNPRTLRVVDAYARHAARGNRKDLAIAALKLHMAKTLPHPITEALLKDIENGGTPELVVSNPSEGLAEVFYGIGSVAVGEGNLETGTQYLKFALLLKPDFPLAEVALAEAYSEAEKYEDEIAAFENVPESSPLWLNVQIQKAFALASLERIDDAKAVLEKIIAENPDDIRPLDALGSILRSKERHEEAREYYTRAIDLVDKPTQRNWALYYARGVTNERLKDWPAAEADFKKALELNPDESLILNYLGYSWVDQGMNLDQAMDYIRKAVSLKPDDGYYVDSLGWAYYRLGKMPQAVEQLERAVELRPDDPIINDHLGDAYWRVGRTLEAKYQWYQSMSLEPEDDLKEMLTKKIASGLDAATATDSKSEMVEAKRNTSH</sequence>
<keyword evidence="7" id="KW-1185">Reference proteome</keyword>
<dbReference type="Pfam" id="PF13414">
    <property type="entry name" value="TPR_11"/>
    <property type="match status" value="1"/>
</dbReference>
<dbReference type="KEGG" id="mcg:GL4_1032"/>
<dbReference type="AlphaFoldDB" id="A0A0A8K1U2"/>
<feature type="repeat" description="TPR" evidence="3">
    <location>
        <begin position="485"/>
        <end position="518"/>
    </location>
</feature>
<feature type="repeat" description="TPR" evidence="3">
    <location>
        <begin position="416"/>
        <end position="449"/>
    </location>
</feature>
<feature type="region of interest" description="Disordered" evidence="4">
    <location>
        <begin position="567"/>
        <end position="587"/>
    </location>
</feature>
<evidence type="ECO:0000256" key="5">
    <source>
        <dbReference type="SAM" id="SignalP"/>
    </source>
</evidence>
<gene>
    <name evidence="6" type="ORF">GL4_1032</name>
</gene>
<evidence type="ECO:0000313" key="7">
    <source>
        <dbReference type="Proteomes" id="UP000031643"/>
    </source>
</evidence>
<dbReference type="STRING" id="1384459.GL4_1032"/>
<dbReference type="HOGENOM" id="CLU_007251_2_1_5"/>
<evidence type="ECO:0000256" key="2">
    <source>
        <dbReference type="ARBA" id="ARBA00022803"/>
    </source>
</evidence>
<feature type="chain" id="PRO_5002038865" evidence="5">
    <location>
        <begin position="31"/>
        <end position="587"/>
    </location>
</feature>
<evidence type="ECO:0000313" key="6">
    <source>
        <dbReference type="EMBL" id="BAQ16492.1"/>
    </source>
</evidence>
<dbReference type="Pfam" id="PF07719">
    <property type="entry name" value="TPR_2"/>
    <property type="match status" value="1"/>
</dbReference>
<organism evidence="6 7">
    <name type="scientific">Methyloceanibacter caenitepidi</name>
    <dbReference type="NCBI Taxonomy" id="1384459"/>
    <lineage>
        <taxon>Bacteria</taxon>
        <taxon>Pseudomonadati</taxon>
        <taxon>Pseudomonadota</taxon>
        <taxon>Alphaproteobacteria</taxon>
        <taxon>Hyphomicrobiales</taxon>
        <taxon>Hyphomicrobiaceae</taxon>
        <taxon>Methyloceanibacter</taxon>
    </lineage>
</organism>
<feature type="signal peptide" evidence="5">
    <location>
        <begin position="1"/>
        <end position="30"/>
    </location>
</feature>
<name>A0A0A8K1U2_9HYPH</name>
<dbReference type="Pfam" id="PF13176">
    <property type="entry name" value="TPR_7"/>
    <property type="match status" value="1"/>
</dbReference>
<dbReference type="InterPro" id="IPR011990">
    <property type="entry name" value="TPR-like_helical_dom_sf"/>
</dbReference>
<accession>A0A0A8K1U2</accession>
<dbReference type="InterPro" id="IPR019734">
    <property type="entry name" value="TPR_rpt"/>
</dbReference>
<protein>
    <submittedName>
        <fullName evidence="6">FOG: TPR repeat</fullName>
    </submittedName>
</protein>
<proteinExistence type="predicted"/>
<evidence type="ECO:0000256" key="4">
    <source>
        <dbReference type="SAM" id="MobiDB-lite"/>
    </source>
</evidence>
<evidence type="ECO:0000256" key="1">
    <source>
        <dbReference type="ARBA" id="ARBA00022737"/>
    </source>
</evidence>